<evidence type="ECO:0000259" key="1">
    <source>
        <dbReference type="PROSITE" id="PS50995"/>
    </source>
</evidence>
<proteinExistence type="predicted"/>
<dbReference type="SMART" id="SM00347">
    <property type="entry name" value="HTH_MARR"/>
    <property type="match status" value="1"/>
</dbReference>
<dbReference type="PANTHER" id="PTHR33164">
    <property type="entry name" value="TRANSCRIPTIONAL REGULATOR, MARR FAMILY"/>
    <property type="match status" value="1"/>
</dbReference>
<dbReference type="PANTHER" id="PTHR33164:SF43">
    <property type="entry name" value="HTH-TYPE TRANSCRIPTIONAL REPRESSOR YETL"/>
    <property type="match status" value="1"/>
</dbReference>
<dbReference type="Pfam" id="PF12802">
    <property type="entry name" value="MarR_2"/>
    <property type="match status" value="1"/>
</dbReference>
<name>A0ABT3GZ63_9RHOB</name>
<sequence length="159" mass="17637">MNAPFPATVDEEIVELGDLRGSVGFMLRMSQTRAYDQFFREFADSDVRPGEFTVIWVLGLNPGLKQGTLARTLNIKPAHTTKLVQRLVRAGYIKRTVPAEDRRSVLLSLTAAGQTHLDTYRASFLAVHAAERIGLTPQEVEQLLGLLGKLTFKEAPECP</sequence>
<dbReference type="Gene3D" id="1.10.10.10">
    <property type="entry name" value="Winged helix-like DNA-binding domain superfamily/Winged helix DNA-binding domain"/>
    <property type="match status" value="1"/>
</dbReference>
<evidence type="ECO:0000313" key="3">
    <source>
        <dbReference type="Proteomes" id="UP001208938"/>
    </source>
</evidence>
<comment type="caution">
    <text evidence="2">The sequence shown here is derived from an EMBL/GenBank/DDBJ whole genome shotgun (WGS) entry which is preliminary data.</text>
</comment>
<dbReference type="InterPro" id="IPR036388">
    <property type="entry name" value="WH-like_DNA-bd_sf"/>
</dbReference>
<dbReference type="SUPFAM" id="SSF46785">
    <property type="entry name" value="Winged helix' DNA-binding domain"/>
    <property type="match status" value="1"/>
</dbReference>
<feature type="domain" description="HTH marR-type" evidence="1">
    <location>
        <begin position="1"/>
        <end position="152"/>
    </location>
</feature>
<dbReference type="InterPro" id="IPR039422">
    <property type="entry name" value="MarR/SlyA-like"/>
</dbReference>
<reference evidence="2 3" key="1">
    <citation type="submission" date="2022-10" db="EMBL/GenBank/DDBJ databases">
        <title>Pararhodobacter sp. nov., isolated from marine algae.</title>
        <authorList>
            <person name="Choi B.J."/>
            <person name="Kim J.M."/>
            <person name="Lee J.K."/>
            <person name="Choi D.G."/>
            <person name="Jeon C.O."/>
        </authorList>
    </citation>
    <scope>NUCLEOTIDE SEQUENCE [LARGE SCALE GENOMIC DNA]</scope>
    <source>
        <strain evidence="2 3">ZQ420</strain>
    </source>
</reference>
<dbReference type="InterPro" id="IPR036390">
    <property type="entry name" value="WH_DNA-bd_sf"/>
</dbReference>
<organism evidence="2 3">
    <name type="scientific">Pararhodobacter zhoushanensis</name>
    <dbReference type="NCBI Taxonomy" id="2479545"/>
    <lineage>
        <taxon>Bacteria</taxon>
        <taxon>Pseudomonadati</taxon>
        <taxon>Pseudomonadota</taxon>
        <taxon>Alphaproteobacteria</taxon>
        <taxon>Rhodobacterales</taxon>
        <taxon>Paracoccaceae</taxon>
        <taxon>Pararhodobacter</taxon>
    </lineage>
</organism>
<dbReference type="PROSITE" id="PS50995">
    <property type="entry name" value="HTH_MARR_2"/>
    <property type="match status" value="1"/>
</dbReference>
<dbReference type="EMBL" id="JAPDFL010000001">
    <property type="protein sequence ID" value="MCW1932843.1"/>
    <property type="molecule type" value="Genomic_DNA"/>
</dbReference>
<protein>
    <submittedName>
        <fullName evidence="2">MarR family winged helix-turn-helix transcriptional regulator</fullName>
    </submittedName>
</protein>
<dbReference type="PRINTS" id="PR00598">
    <property type="entry name" value="HTHMARR"/>
</dbReference>
<dbReference type="RefSeq" id="WP_127104151.1">
    <property type="nucleotide sequence ID" value="NZ_JAPDFL010000001.1"/>
</dbReference>
<gene>
    <name evidence="2" type="ORF">OKW52_11400</name>
</gene>
<dbReference type="InterPro" id="IPR000835">
    <property type="entry name" value="HTH_MarR-typ"/>
</dbReference>
<dbReference type="Proteomes" id="UP001208938">
    <property type="component" value="Unassembled WGS sequence"/>
</dbReference>
<keyword evidence="3" id="KW-1185">Reference proteome</keyword>
<evidence type="ECO:0000313" key="2">
    <source>
        <dbReference type="EMBL" id="MCW1932843.1"/>
    </source>
</evidence>
<accession>A0ABT3GZ63</accession>